<feature type="domain" description="SsuA/THI5-like" evidence="4">
    <location>
        <begin position="65"/>
        <end position="276"/>
    </location>
</feature>
<accession>A0ABT2MEJ2</accession>
<dbReference type="RefSeq" id="WP_260994775.1">
    <property type="nucleotide sequence ID" value="NZ_JAODWD010000005.1"/>
</dbReference>
<organism evidence="5 6">
    <name type="scientific">Mycobacterium deserti</name>
    <dbReference type="NCBI Taxonomy" id="2978347"/>
    <lineage>
        <taxon>Bacteria</taxon>
        <taxon>Bacillati</taxon>
        <taxon>Actinomycetota</taxon>
        <taxon>Actinomycetes</taxon>
        <taxon>Mycobacteriales</taxon>
        <taxon>Mycobacteriaceae</taxon>
        <taxon>Mycobacterium</taxon>
    </lineage>
</organism>
<dbReference type="EMBL" id="JAODWD010000005">
    <property type="protein sequence ID" value="MCT7660695.1"/>
    <property type="molecule type" value="Genomic_DNA"/>
</dbReference>
<keyword evidence="3" id="KW-0732">Signal</keyword>
<protein>
    <submittedName>
        <fullName evidence="5">ABC transporter substrate-binding protein</fullName>
    </submittedName>
</protein>
<reference evidence="6" key="1">
    <citation type="submission" date="2023-07" db="EMBL/GenBank/DDBJ databases">
        <authorList>
            <person name="Deng Y."/>
            <person name="Zhang Y.-Q."/>
        </authorList>
    </citation>
    <scope>NUCLEOTIDE SEQUENCE [LARGE SCALE GENOMIC DNA]</scope>
    <source>
        <strain evidence="6">CPCC 205710</strain>
    </source>
</reference>
<evidence type="ECO:0000256" key="1">
    <source>
        <dbReference type="ARBA" id="ARBA00004418"/>
    </source>
</evidence>
<dbReference type="Proteomes" id="UP001206639">
    <property type="component" value="Unassembled WGS sequence"/>
</dbReference>
<evidence type="ECO:0000259" key="4">
    <source>
        <dbReference type="Pfam" id="PF09084"/>
    </source>
</evidence>
<comment type="caution">
    <text evidence="5">The sequence shown here is derived from an EMBL/GenBank/DDBJ whole genome shotgun (WGS) entry which is preliminary data.</text>
</comment>
<evidence type="ECO:0000256" key="2">
    <source>
        <dbReference type="ARBA" id="ARBA00010742"/>
    </source>
</evidence>
<dbReference type="Pfam" id="PF09084">
    <property type="entry name" value="NMT1"/>
    <property type="match status" value="1"/>
</dbReference>
<dbReference type="PANTHER" id="PTHR30024:SF47">
    <property type="entry name" value="TAURINE-BINDING PERIPLASMIC PROTEIN"/>
    <property type="match status" value="1"/>
</dbReference>
<name>A0ABT2MEJ2_9MYCO</name>
<dbReference type="Gene3D" id="3.40.190.10">
    <property type="entry name" value="Periplasmic binding protein-like II"/>
    <property type="match status" value="2"/>
</dbReference>
<dbReference type="InterPro" id="IPR015168">
    <property type="entry name" value="SsuA/THI5"/>
</dbReference>
<dbReference type="SUPFAM" id="SSF53850">
    <property type="entry name" value="Periplasmic binding protein-like II"/>
    <property type="match status" value="1"/>
</dbReference>
<dbReference type="PANTHER" id="PTHR30024">
    <property type="entry name" value="ALIPHATIC SULFONATES-BINDING PROTEIN-RELATED"/>
    <property type="match status" value="1"/>
</dbReference>
<gene>
    <name evidence="5" type="ORF">N4S67_20020</name>
</gene>
<comment type="similarity">
    <text evidence="2">Belongs to the bacterial solute-binding protein SsuA/TauA family.</text>
</comment>
<keyword evidence="6" id="KW-1185">Reference proteome</keyword>
<proteinExistence type="inferred from homology"/>
<evidence type="ECO:0000256" key="3">
    <source>
        <dbReference type="ARBA" id="ARBA00022729"/>
    </source>
</evidence>
<evidence type="ECO:0000313" key="5">
    <source>
        <dbReference type="EMBL" id="MCT7660695.1"/>
    </source>
</evidence>
<comment type="subcellular location">
    <subcellularLocation>
        <location evidence="1">Periplasm</location>
    </subcellularLocation>
</comment>
<evidence type="ECO:0000313" key="6">
    <source>
        <dbReference type="Proteomes" id="UP001206639"/>
    </source>
</evidence>
<sequence length="336" mass="34790">MATWGRTAANRTGAVRGMRPGALIAPLAVLAALVLAACSTTGATCGESACAAPMRVAYLDTVAALPVLVARQRGYFAEHDLDVQLTGVSNPPTAVQALGRSFDVVSGTVTDVSLADAHGRDVQIFAGAYEFSSATPQFDLIAHSDVGFYRELGGLKIGAPSLSGAVYWALLNSLAQAGLTARDVTIVQVAFPYVAAQLNAGVVDAALSVAPFSAGILQNPEYRSLGDPNLAIRDPLLVGVWAATSGWLSDNPGKTAAFVAAIEQAHGWIAANDTEARDTLVRGAGLPSAAAGALRLLGWRTRVAPADLQPWLDLLAYLDAAPDGQLPEADSMVFRP</sequence>